<comment type="catalytic activity">
    <reaction evidence="13 14 15">
        <text>protoporphyrinogen IX + 3 A = protoporphyrin IX + 3 AH2</text>
        <dbReference type="Rhea" id="RHEA:62000"/>
        <dbReference type="ChEBI" id="CHEBI:13193"/>
        <dbReference type="ChEBI" id="CHEBI:17499"/>
        <dbReference type="ChEBI" id="CHEBI:57306"/>
        <dbReference type="ChEBI" id="CHEBI:57307"/>
    </reaction>
</comment>
<evidence type="ECO:0000256" key="7">
    <source>
        <dbReference type="ARBA" id="ARBA00022692"/>
    </source>
</evidence>
<dbReference type="Pfam" id="PF03653">
    <property type="entry name" value="UPF0093"/>
    <property type="match status" value="1"/>
</dbReference>
<evidence type="ECO:0000256" key="13">
    <source>
        <dbReference type="ARBA" id="ARBA00048390"/>
    </source>
</evidence>
<keyword evidence="11 14" id="KW-0408">Iron</keyword>
<keyword evidence="6 14" id="KW-0349">Heme</keyword>
<accession>A0ABV7KUR8</accession>
<feature type="transmembrane region" description="Helical" evidence="14">
    <location>
        <begin position="124"/>
        <end position="142"/>
    </location>
</feature>
<dbReference type="RefSeq" id="WP_379897842.1">
    <property type="nucleotide sequence ID" value="NZ_JBHRTR010000007.1"/>
</dbReference>
<feature type="transmembrane region" description="Helical" evidence="14">
    <location>
        <begin position="84"/>
        <end position="103"/>
    </location>
</feature>
<organism evidence="16 17">
    <name type="scientific">Marinibaculum pumilum</name>
    <dbReference type="NCBI Taxonomy" id="1766165"/>
    <lineage>
        <taxon>Bacteria</taxon>
        <taxon>Pseudomonadati</taxon>
        <taxon>Pseudomonadota</taxon>
        <taxon>Alphaproteobacteria</taxon>
        <taxon>Rhodospirillales</taxon>
        <taxon>Rhodospirillaceae</taxon>
        <taxon>Marinibaculum</taxon>
    </lineage>
</organism>
<evidence type="ECO:0000256" key="15">
    <source>
        <dbReference type="PIRNR" id="PIRNR004638"/>
    </source>
</evidence>
<sequence>MWYFWLKALHVLAVIAWMAGMLYLPRLYVYHAAAAKGGELSETFKVMERRLLRGIINPAMIVTWITGLALAFGLGDGPAWWADGWLHAKLALVVLMQLVHAAYARWRRQFAADDNRHGAGFYRVANEIPTVLLIAIVILVIVKPF</sequence>
<evidence type="ECO:0000256" key="1">
    <source>
        <dbReference type="ARBA" id="ARBA00004651"/>
    </source>
</evidence>
<dbReference type="Proteomes" id="UP001595528">
    <property type="component" value="Unassembled WGS sequence"/>
</dbReference>
<dbReference type="PANTHER" id="PTHR40255:SF1">
    <property type="entry name" value="PROTOPORPHYRINOGEN IX OXIDASE"/>
    <property type="match status" value="1"/>
</dbReference>
<dbReference type="InterPro" id="IPR005265">
    <property type="entry name" value="HemJ-like"/>
</dbReference>
<dbReference type="EMBL" id="JBHRTR010000007">
    <property type="protein sequence ID" value="MFC3226072.1"/>
    <property type="molecule type" value="Genomic_DNA"/>
</dbReference>
<dbReference type="NCBIfam" id="TIGR00701">
    <property type="entry name" value="protoporphyrinogen oxidase HemJ"/>
    <property type="match status" value="1"/>
</dbReference>
<comment type="subcellular location">
    <subcellularLocation>
        <location evidence="1 14">Cell membrane</location>
        <topology evidence="1 14">Multi-pass membrane protein</topology>
    </subcellularLocation>
</comment>
<comment type="subunit">
    <text evidence="14">Homodimer.</text>
</comment>
<evidence type="ECO:0000256" key="12">
    <source>
        <dbReference type="ARBA" id="ARBA00023136"/>
    </source>
</evidence>
<dbReference type="PIRSF" id="PIRSF004638">
    <property type="entry name" value="UCP004638"/>
    <property type="match status" value="1"/>
</dbReference>
<evidence type="ECO:0000256" key="6">
    <source>
        <dbReference type="ARBA" id="ARBA00022617"/>
    </source>
</evidence>
<keyword evidence="10 14" id="KW-0560">Oxidoreductase</keyword>
<feature type="binding site" description="axial binding residue" evidence="14">
    <location>
        <position position="89"/>
    </location>
    <ligand>
        <name>heme</name>
        <dbReference type="ChEBI" id="CHEBI:30413"/>
    </ligand>
    <ligandPart>
        <name>Fe</name>
        <dbReference type="ChEBI" id="CHEBI:18248"/>
    </ligandPart>
</feature>
<evidence type="ECO:0000256" key="10">
    <source>
        <dbReference type="ARBA" id="ARBA00023002"/>
    </source>
</evidence>
<evidence type="ECO:0000256" key="11">
    <source>
        <dbReference type="ARBA" id="ARBA00023004"/>
    </source>
</evidence>
<protein>
    <recommendedName>
        <fullName evidence="4 14">Protoporphyrinogen IX oxidase</fullName>
        <shortName evidence="14">PPO</shortName>
        <ecNumber evidence="14 15">1.3.99.-</ecNumber>
    </recommendedName>
</protein>
<evidence type="ECO:0000256" key="3">
    <source>
        <dbReference type="ARBA" id="ARBA00006501"/>
    </source>
</evidence>
<dbReference type="HAMAP" id="MF_02239">
    <property type="entry name" value="HemJ"/>
    <property type="match status" value="1"/>
</dbReference>
<comment type="caution">
    <text evidence="16">The sequence shown here is derived from an EMBL/GenBank/DDBJ whole genome shotgun (WGS) entry which is preliminary data.</text>
</comment>
<comment type="pathway">
    <text evidence="2 14 15">Porphyrin-containing compound metabolism; protoporphyrin-IX biosynthesis; protoporphyrin-IX from protoporphyrinogen-IX: step 1/1.</text>
</comment>
<evidence type="ECO:0000313" key="17">
    <source>
        <dbReference type="Proteomes" id="UP001595528"/>
    </source>
</evidence>
<proteinExistence type="inferred from homology"/>
<dbReference type="PANTHER" id="PTHR40255">
    <property type="entry name" value="UPF0093 MEMBRANE PROTEIN SLR1790"/>
    <property type="match status" value="1"/>
</dbReference>
<feature type="transmembrane region" description="Helical" evidence="14">
    <location>
        <begin position="6"/>
        <end position="30"/>
    </location>
</feature>
<evidence type="ECO:0000256" key="9">
    <source>
        <dbReference type="ARBA" id="ARBA00022989"/>
    </source>
</evidence>
<comment type="function">
    <text evidence="14 15">Catalyzes the oxidation of protoporphyrinogen IX to protoporphyrin IX.</text>
</comment>
<dbReference type="EC" id="1.3.99.-" evidence="14 15"/>
<keyword evidence="5 14" id="KW-1003">Cell membrane</keyword>
<evidence type="ECO:0000256" key="2">
    <source>
        <dbReference type="ARBA" id="ARBA00005073"/>
    </source>
</evidence>
<evidence type="ECO:0000256" key="5">
    <source>
        <dbReference type="ARBA" id="ARBA00022475"/>
    </source>
</evidence>
<evidence type="ECO:0000256" key="4">
    <source>
        <dbReference type="ARBA" id="ARBA00017504"/>
    </source>
</evidence>
<comment type="cofactor">
    <cofactor evidence="14 15">
        <name>heme b</name>
        <dbReference type="ChEBI" id="CHEBI:60344"/>
    </cofactor>
    <text evidence="14 15">Binds 1 heme b (iron(II)-protoporphyrin IX) group per subunit.</text>
</comment>
<keyword evidence="17" id="KW-1185">Reference proteome</keyword>
<evidence type="ECO:0000256" key="14">
    <source>
        <dbReference type="HAMAP-Rule" id="MF_02239"/>
    </source>
</evidence>
<gene>
    <name evidence="16" type="primary">hemJ</name>
    <name evidence="16" type="ORF">ACFOGJ_02465</name>
</gene>
<keyword evidence="7 14" id="KW-0812">Transmembrane</keyword>
<feature type="transmembrane region" description="Helical" evidence="14">
    <location>
        <begin position="51"/>
        <end position="72"/>
    </location>
</feature>
<keyword evidence="8 14" id="KW-0479">Metal-binding</keyword>
<keyword evidence="12 14" id="KW-0472">Membrane</keyword>
<feature type="binding site" description="axial binding residue" evidence="14">
    <location>
        <position position="10"/>
    </location>
    <ligand>
        <name>heme</name>
        <dbReference type="ChEBI" id="CHEBI:30413"/>
    </ligand>
    <ligandPart>
        <name>Fe</name>
        <dbReference type="ChEBI" id="CHEBI:18248"/>
    </ligandPart>
</feature>
<name>A0ABV7KUR8_9PROT</name>
<keyword evidence="9 14" id="KW-1133">Transmembrane helix</keyword>
<comment type="similarity">
    <text evidence="3 14 15">Belongs to the HemJ family.</text>
</comment>
<evidence type="ECO:0000256" key="8">
    <source>
        <dbReference type="ARBA" id="ARBA00022723"/>
    </source>
</evidence>
<reference evidence="17" key="1">
    <citation type="journal article" date="2019" name="Int. J. Syst. Evol. Microbiol.">
        <title>The Global Catalogue of Microorganisms (GCM) 10K type strain sequencing project: providing services to taxonomists for standard genome sequencing and annotation.</title>
        <authorList>
            <consortium name="The Broad Institute Genomics Platform"/>
            <consortium name="The Broad Institute Genome Sequencing Center for Infectious Disease"/>
            <person name="Wu L."/>
            <person name="Ma J."/>
        </authorList>
    </citation>
    <scope>NUCLEOTIDE SEQUENCE [LARGE SCALE GENOMIC DNA]</scope>
    <source>
        <strain evidence="17">KCTC 42964</strain>
    </source>
</reference>
<evidence type="ECO:0000313" key="16">
    <source>
        <dbReference type="EMBL" id="MFC3226072.1"/>
    </source>
</evidence>